<evidence type="ECO:0000313" key="3">
    <source>
        <dbReference type="Proteomes" id="UP000295293"/>
    </source>
</evidence>
<accession>A0A4R6YRF8</accession>
<proteinExistence type="predicted"/>
<keyword evidence="3" id="KW-1185">Reference proteome</keyword>
<name>A0A4R6YRF8_9GAMM</name>
<dbReference type="EMBL" id="SNZH01000013">
    <property type="protein sequence ID" value="TDR40434.1"/>
    <property type="molecule type" value="Genomic_DNA"/>
</dbReference>
<dbReference type="RefSeq" id="WP_133820382.1">
    <property type="nucleotide sequence ID" value="NZ_SNZH01000013.1"/>
</dbReference>
<protein>
    <submittedName>
        <fullName evidence="2">Uncharacterized protein</fullName>
    </submittedName>
</protein>
<dbReference type="AlphaFoldDB" id="A0A4R6YRF8"/>
<reference evidence="2 3" key="1">
    <citation type="submission" date="2019-03" db="EMBL/GenBank/DDBJ databases">
        <title>Genomic Encyclopedia of Type Strains, Phase IV (KMG-IV): sequencing the most valuable type-strain genomes for metagenomic binning, comparative biology and taxonomic classification.</title>
        <authorList>
            <person name="Goeker M."/>
        </authorList>
    </citation>
    <scope>NUCLEOTIDE SEQUENCE [LARGE SCALE GENOMIC DNA]</scope>
    <source>
        <strain evidence="2 3">DSM 21667</strain>
    </source>
</reference>
<evidence type="ECO:0000313" key="2">
    <source>
        <dbReference type="EMBL" id="TDR40434.1"/>
    </source>
</evidence>
<sequence length="181" mass="19049">MNRPSLSQLFQSATAAQTLSARALVDADTALRAANGRIVPHERNEVVAALEGSSAHADLVRFLRALEPASAELAHGLAHGAAVHEGRERSGRGAHGRRTREKGWQWGAVAASFIAAAALFIARHDNPAIVGEAMMAHQPAAAGDLIFDGSLERRVAHQSAGDAIFSDDDMEDRLFSAQAGG</sequence>
<gene>
    <name evidence="2" type="ORF">DFR29_113135</name>
</gene>
<feature type="compositionally biased region" description="Basic and acidic residues" evidence="1">
    <location>
        <begin position="82"/>
        <end position="91"/>
    </location>
</feature>
<feature type="region of interest" description="Disordered" evidence="1">
    <location>
        <begin position="80"/>
        <end position="100"/>
    </location>
</feature>
<organism evidence="2 3">
    <name type="scientific">Tahibacter aquaticus</name>
    <dbReference type="NCBI Taxonomy" id="520092"/>
    <lineage>
        <taxon>Bacteria</taxon>
        <taxon>Pseudomonadati</taxon>
        <taxon>Pseudomonadota</taxon>
        <taxon>Gammaproteobacteria</taxon>
        <taxon>Lysobacterales</taxon>
        <taxon>Rhodanobacteraceae</taxon>
        <taxon>Tahibacter</taxon>
    </lineage>
</organism>
<comment type="caution">
    <text evidence="2">The sequence shown here is derived from an EMBL/GenBank/DDBJ whole genome shotgun (WGS) entry which is preliminary data.</text>
</comment>
<evidence type="ECO:0000256" key="1">
    <source>
        <dbReference type="SAM" id="MobiDB-lite"/>
    </source>
</evidence>
<dbReference type="Proteomes" id="UP000295293">
    <property type="component" value="Unassembled WGS sequence"/>
</dbReference>